<feature type="transmembrane region" description="Helical" evidence="2">
    <location>
        <begin position="46"/>
        <end position="66"/>
    </location>
</feature>
<feature type="transmembrane region" description="Helical" evidence="2">
    <location>
        <begin position="78"/>
        <end position="97"/>
    </location>
</feature>
<keyword evidence="2" id="KW-0472">Membrane</keyword>
<evidence type="ECO:0000256" key="2">
    <source>
        <dbReference type="SAM" id="Phobius"/>
    </source>
</evidence>
<evidence type="ECO:0000313" key="3">
    <source>
        <dbReference type="EMBL" id="HIU10033.1"/>
    </source>
</evidence>
<proteinExistence type="predicted"/>
<comment type="caution">
    <text evidence="3">The sequence shown here is derived from an EMBL/GenBank/DDBJ whole genome shotgun (WGS) entry which is preliminary data.</text>
</comment>
<sequence length="126" mass="14300">MPKPKKGEQQQKEPYNMEETAPVMPGPLSGKAKITLNSARSSSWQVLLGFGVSFAVRVGFLGFWLGGWIDRRFLGDTGYGALLIILLVIGYSFYMLYQDVMRQDKRQKRLVAEALQKEQKKQAEKN</sequence>
<keyword evidence="2" id="KW-1133">Transmembrane helix</keyword>
<evidence type="ECO:0000313" key="4">
    <source>
        <dbReference type="Proteomes" id="UP000824124"/>
    </source>
</evidence>
<reference evidence="3" key="2">
    <citation type="journal article" date="2021" name="PeerJ">
        <title>Extensive microbial diversity within the chicken gut microbiome revealed by metagenomics and culture.</title>
        <authorList>
            <person name="Gilroy R."/>
            <person name="Ravi A."/>
            <person name="Getino M."/>
            <person name="Pursley I."/>
            <person name="Horton D.L."/>
            <person name="Alikhan N.F."/>
            <person name="Baker D."/>
            <person name="Gharbi K."/>
            <person name="Hall N."/>
            <person name="Watson M."/>
            <person name="Adriaenssens E.M."/>
            <person name="Foster-Nyarko E."/>
            <person name="Jarju S."/>
            <person name="Secka A."/>
            <person name="Antonio M."/>
            <person name="Oren A."/>
            <person name="Chaudhuri R.R."/>
            <person name="La Ragione R."/>
            <person name="Hildebrand F."/>
            <person name="Pallen M.J."/>
        </authorList>
    </citation>
    <scope>NUCLEOTIDE SEQUENCE</scope>
    <source>
        <strain evidence="3">2830</strain>
    </source>
</reference>
<dbReference type="EMBL" id="DVMH01000014">
    <property type="protein sequence ID" value="HIU10033.1"/>
    <property type="molecule type" value="Genomic_DNA"/>
</dbReference>
<dbReference type="AlphaFoldDB" id="A0A9D1KY85"/>
<protein>
    <submittedName>
        <fullName evidence="3">AtpZ/AtpI family protein</fullName>
    </submittedName>
</protein>
<feature type="compositionally biased region" description="Basic and acidic residues" evidence="1">
    <location>
        <begin position="1"/>
        <end position="11"/>
    </location>
</feature>
<dbReference type="Proteomes" id="UP000824124">
    <property type="component" value="Unassembled WGS sequence"/>
</dbReference>
<feature type="region of interest" description="Disordered" evidence="1">
    <location>
        <begin position="1"/>
        <end position="24"/>
    </location>
</feature>
<organism evidence="3 4">
    <name type="scientific">Candidatus Avidehalobacter gallistercoris</name>
    <dbReference type="NCBI Taxonomy" id="2840694"/>
    <lineage>
        <taxon>Bacteria</taxon>
        <taxon>Bacillati</taxon>
        <taxon>Bacillota</taxon>
        <taxon>Clostridia</taxon>
        <taxon>Eubacteriales</taxon>
        <taxon>Peptococcaceae</taxon>
        <taxon>Peptococcaceae incertae sedis</taxon>
        <taxon>Candidatus Avidehalobacter</taxon>
    </lineage>
</organism>
<name>A0A9D1KY85_9FIRM</name>
<evidence type="ECO:0000256" key="1">
    <source>
        <dbReference type="SAM" id="MobiDB-lite"/>
    </source>
</evidence>
<accession>A0A9D1KY85</accession>
<reference evidence="3" key="1">
    <citation type="submission" date="2020-10" db="EMBL/GenBank/DDBJ databases">
        <authorList>
            <person name="Gilroy R."/>
        </authorList>
    </citation>
    <scope>NUCLEOTIDE SEQUENCE</scope>
    <source>
        <strain evidence="3">2830</strain>
    </source>
</reference>
<gene>
    <name evidence="3" type="ORF">IAB00_02080</name>
</gene>
<keyword evidence="2" id="KW-0812">Transmembrane</keyword>